<dbReference type="InterPro" id="IPR004869">
    <property type="entry name" value="MMPL_dom"/>
</dbReference>
<dbReference type="NCBIfam" id="TIGR00921">
    <property type="entry name" value="2A067"/>
    <property type="match status" value="1"/>
</dbReference>
<dbReference type="InterPro" id="IPR001036">
    <property type="entry name" value="Acrflvin-R"/>
</dbReference>
<proteinExistence type="predicted"/>
<evidence type="ECO:0000313" key="9">
    <source>
        <dbReference type="Proteomes" id="UP000290932"/>
    </source>
</evidence>
<feature type="transmembrane region" description="Helical" evidence="6">
    <location>
        <begin position="606"/>
        <end position="625"/>
    </location>
</feature>
<dbReference type="PANTHER" id="PTHR33406:SF13">
    <property type="entry name" value="MEMBRANE PROTEIN YDFJ"/>
    <property type="match status" value="1"/>
</dbReference>
<feature type="transmembrane region" description="Helical" evidence="6">
    <location>
        <begin position="303"/>
        <end position="322"/>
    </location>
</feature>
<organism evidence="8 9">
    <name type="scientific">Methanoculleus taiwanensis</name>
    <dbReference type="NCBI Taxonomy" id="1550565"/>
    <lineage>
        <taxon>Archaea</taxon>
        <taxon>Methanobacteriati</taxon>
        <taxon>Methanobacteriota</taxon>
        <taxon>Stenosarchaea group</taxon>
        <taxon>Methanomicrobia</taxon>
        <taxon>Methanomicrobiales</taxon>
        <taxon>Methanomicrobiaceae</taxon>
        <taxon>Methanoculleus</taxon>
    </lineage>
</organism>
<evidence type="ECO:0000313" key="8">
    <source>
        <dbReference type="EMBL" id="RXE55354.1"/>
    </source>
</evidence>
<protein>
    <submittedName>
        <fullName evidence="8">Hydrogenase expression protein HypA</fullName>
    </submittedName>
</protein>
<dbReference type="InterPro" id="IPR000731">
    <property type="entry name" value="SSD"/>
</dbReference>
<dbReference type="Gene3D" id="1.20.1640.10">
    <property type="entry name" value="Multidrug efflux transporter AcrB transmembrane domain"/>
    <property type="match status" value="2"/>
</dbReference>
<dbReference type="OrthoDB" id="42357at2157"/>
<feature type="transmembrane region" description="Helical" evidence="6">
    <location>
        <begin position="204"/>
        <end position="224"/>
    </location>
</feature>
<comment type="caution">
    <text evidence="8">The sequence shown here is derived from an EMBL/GenBank/DDBJ whole genome shotgun (WGS) entry which is preliminary data.</text>
</comment>
<dbReference type="GO" id="GO:0022857">
    <property type="term" value="F:transmembrane transporter activity"/>
    <property type="evidence" value="ECO:0007669"/>
    <property type="project" value="InterPro"/>
</dbReference>
<dbReference type="PROSITE" id="PS50156">
    <property type="entry name" value="SSD"/>
    <property type="match status" value="2"/>
</dbReference>
<reference evidence="8 9" key="1">
    <citation type="journal article" date="2015" name="Int. J. Syst. Evol. Microbiol.">
        <title>Methanoculleus taiwanensis sp. nov., a methanogen isolated from deep marine sediment at the deformation front area near Taiwan.</title>
        <authorList>
            <person name="Weng C.Y."/>
            <person name="Chen S.C."/>
            <person name="Lai M.C."/>
            <person name="Wu S.Y."/>
            <person name="Lin S."/>
            <person name="Yang T.F."/>
            <person name="Chen P.C."/>
        </authorList>
    </citation>
    <scope>NUCLEOTIDE SEQUENCE [LARGE SCALE GENOMIC DNA]</scope>
    <source>
        <strain evidence="8 9">CYW4</strain>
    </source>
</reference>
<comment type="subcellular location">
    <subcellularLocation>
        <location evidence="1">Cell membrane</location>
        <topology evidence="1">Multi-pass membrane protein</topology>
    </subcellularLocation>
</comment>
<accession>A0A498GZ05</accession>
<gene>
    <name evidence="8" type="ORF">ABH15_11395</name>
</gene>
<dbReference type="GO" id="GO:0005886">
    <property type="term" value="C:plasma membrane"/>
    <property type="evidence" value="ECO:0007669"/>
    <property type="project" value="UniProtKB-SubCell"/>
</dbReference>
<feature type="transmembrane region" description="Helical" evidence="6">
    <location>
        <begin position="674"/>
        <end position="697"/>
    </location>
</feature>
<evidence type="ECO:0000256" key="2">
    <source>
        <dbReference type="ARBA" id="ARBA00022475"/>
    </source>
</evidence>
<keyword evidence="5 6" id="KW-0472">Membrane</keyword>
<feature type="transmembrane region" description="Helical" evidence="6">
    <location>
        <begin position="329"/>
        <end position="352"/>
    </location>
</feature>
<dbReference type="EMBL" id="LHQS01000003">
    <property type="protein sequence ID" value="RXE55354.1"/>
    <property type="molecule type" value="Genomic_DNA"/>
</dbReference>
<dbReference type="InterPro" id="IPR050545">
    <property type="entry name" value="Mycobact_MmpL"/>
</dbReference>
<name>A0A498GZ05_9EURY</name>
<dbReference type="Pfam" id="PF03176">
    <property type="entry name" value="MMPL"/>
    <property type="match status" value="2"/>
</dbReference>
<dbReference type="PRINTS" id="PR00702">
    <property type="entry name" value="ACRIFLAVINRP"/>
</dbReference>
<keyword evidence="9" id="KW-1185">Reference proteome</keyword>
<evidence type="ECO:0000256" key="1">
    <source>
        <dbReference type="ARBA" id="ARBA00004651"/>
    </source>
</evidence>
<dbReference type="RefSeq" id="WP_128694527.1">
    <property type="nucleotide sequence ID" value="NZ_LHQS01000003.1"/>
</dbReference>
<sequence length="748" mass="80719">MKSLFHLIADLINRRPLAVAAVFMLVFVIAIYGMGQTTMQTGSDTYIDKDTTRGALLDTYTDTFKSDAVMLLVESDNILDPETLAYLDRLQAEIAGARHVTGTSSIVDLVKQVNGGVLPTSEADIIAAKERVPAEQLNRFAPSNLMTVGIVTLEPGLTMEVKTEVLNDMESRIRLSDMPPGVKVTVSGDAAFSKQMSEEMGTSMGVLIGAAMLLMVLAVALLFGHVRYRFLPVFVVAAGLIMTFGIMGLVGIPISMVVIGAFPVLIGIGIDYAIQFQSRFDEEMQSSTIPQAVVTTVANSGPAIFYAMVATSLGFIAMWISPVPMVRDFGLICVIGVISCYLAALIIVPTFGTLIKYRPKATGGVAGGATMEVYDRFLGNVAGKIAKNPIPLIVILGIVAVAGVQLDSRIPINSDEETFVPSDMPAVVDLHKVSRVMGSTESMPIFVRGYGVTELDGLTWMKEFQDYELAHNDKITSATSIVTYVLQYNNGTMPATDREAAEVLERIPEATRDQYISGNTEAIIEFGLVEMENDVALSLVERMTDDIAWMSPPPGITATPTGMLEMFTNLMNDISESKTTMTLLGFGLILLFLIFVYRKFTAISPIIPIIFIVGWNGAIMFILGIDYSPMTATLGSMTIGVASEYTILIMERYQEERARGREKVEAIRQAVQKIGTAITVSGMTTVFGFSALLLSTFNIIKNFGVVTVITVGFSLIGAILVMPAVLSLMGRFSKSAPAGAAHEEQPTG</sequence>
<feature type="transmembrane region" description="Helical" evidence="6">
    <location>
        <begin position="631"/>
        <end position="653"/>
    </location>
</feature>
<feature type="transmembrane region" description="Helical" evidence="6">
    <location>
        <begin position="17"/>
        <end position="35"/>
    </location>
</feature>
<dbReference type="Proteomes" id="UP000290932">
    <property type="component" value="Unassembled WGS sequence"/>
</dbReference>
<feature type="transmembrane region" description="Helical" evidence="6">
    <location>
        <begin position="230"/>
        <end position="250"/>
    </location>
</feature>
<evidence type="ECO:0000256" key="5">
    <source>
        <dbReference type="ARBA" id="ARBA00023136"/>
    </source>
</evidence>
<evidence type="ECO:0000256" key="3">
    <source>
        <dbReference type="ARBA" id="ARBA00022692"/>
    </source>
</evidence>
<evidence type="ECO:0000259" key="7">
    <source>
        <dbReference type="PROSITE" id="PS50156"/>
    </source>
</evidence>
<dbReference type="SUPFAM" id="SSF82866">
    <property type="entry name" value="Multidrug efflux transporter AcrB transmembrane domain"/>
    <property type="match status" value="2"/>
</dbReference>
<feature type="transmembrane region" description="Helical" evidence="6">
    <location>
        <begin position="579"/>
        <end position="597"/>
    </location>
</feature>
<feature type="transmembrane region" description="Helical" evidence="6">
    <location>
        <begin position="257"/>
        <end position="274"/>
    </location>
</feature>
<feature type="domain" description="SSD" evidence="7">
    <location>
        <begin position="602"/>
        <end position="728"/>
    </location>
</feature>
<feature type="transmembrane region" description="Helical" evidence="6">
    <location>
        <begin position="703"/>
        <end position="726"/>
    </location>
</feature>
<evidence type="ECO:0000256" key="6">
    <source>
        <dbReference type="SAM" id="Phobius"/>
    </source>
</evidence>
<dbReference type="PANTHER" id="PTHR33406">
    <property type="entry name" value="MEMBRANE PROTEIN MJ1562-RELATED"/>
    <property type="match status" value="1"/>
</dbReference>
<feature type="domain" description="SSD" evidence="7">
    <location>
        <begin position="233"/>
        <end position="354"/>
    </location>
</feature>
<dbReference type="AlphaFoldDB" id="A0A498GZ05"/>
<keyword evidence="3 6" id="KW-0812">Transmembrane</keyword>
<evidence type="ECO:0000256" key="4">
    <source>
        <dbReference type="ARBA" id="ARBA00022989"/>
    </source>
</evidence>
<keyword evidence="4 6" id="KW-1133">Transmembrane helix</keyword>
<keyword evidence="2" id="KW-1003">Cell membrane</keyword>